<dbReference type="InterPro" id="IPR036412">
    <property type="entry name" value="HAD-like_sf"/>
</dbReference>
<protein>
    <recommendedName>
        <fullName evidence="2">Nucleotidyl transferase domain-containing protein</fullName>
    </recommendedName>
</protein>
<dbReference type="InterPro" id="IPR011009">
    <property type="entry name" value="Kinase-like_dom_sf"/>
</dbReference>
<dbReference type="InterPro" id="IPR023214">
    <property type="entry name" value="HAD_sf"/>
</dbReference>
<dbReference type="Gene3D" id="3.40.50.1000">
    <property type="entry name" value="HAD superfamily/HAD-like"/>
    <property type="match status" value="1"/>
</dbReference>
<sequence>MKYIILCGGISESKSLPKPLNYIHGKYMIEYIIENIPSNDIYIFYNIFLEEYNFEEIIINLFKDKNFHFSKIDYLTRGPVETAYVGLKNFDNESILFIDNDNVHNIPNLNINQNFIGYGTNQEENHYSYIQIENGKVTNIEEKQKISDNYCCGIYGFKNPTIFNTYAEKVLKGNKINNEFFFSQIYKLMIKEHDIVPIFISYTKLIGNTNQLFNKPLRVCFDLDTLVTLPTIPNDFSSVKPIDKMICLLQQMKKMGHIIIIYTSRRMNTHKHNVGKVLKDIGLITFQTLEKYNIEYDEIIFGKPSADIYIDDKSINPYINDISYFGIETENDDFIHNKINNNKFNKIKKYENVIKKTGPYSILKGELNYYQNIPNHLSAFFPRLINFNKQDSHLELTMDYIKGIPLYYLYKNCLLTETNIDILFNILEEIHTGGSNINITISLENIHNNYFKKMKERFNNEYFFDDAEEIYQKVVNDLSLNFSPEIVGMIHGDFWFSNIILDYQDNYRLIDMKGQVNNILTLNGDKYYDYGKLYQSILGYDLVLNNVLMNKEYVESMKEIFLNKCKNIGLNINYLTAVTRSLMFGTIHFIESKETKKRVWDFIKLL</sequence>
<proteinExistence type="predicted"/>
<evidence type="ECO:0000313" key="1">
    <source>
        <dbReference type="EMBL" id="QHT32107.1"/>
    </source>
</evidence>
<dbReference type="SUPFAM" id="SSF56784">
    <property type="entry name" value="HAD-like"/>
    <property type="match status" value="1"/>
</dbReference>
<accession>A0A6C0EST7</accession>
<dbReference type="Gene3D" id="3.90.550.10">
    <property type="entry name" value="Spore Coat Polysaccharide Biosynthesis Protein SpsA, Chain A"/>
    <property type="match status" value="1"/>
</dbReference>
<dbReference type="AlphaFoldDB" id="A0A6C0EST7"/>
<evidence type="ECO:0008006" key="2">
    <source>
        <dbReference type="Google" id="ProtNLM"/>
    </source>
</evidence>
<dbReference type="EMBL" id="MN738931">
    <property type="protein sequence ID" value="QHT32107.1"/>
    <property type="molecule type" value="Genomic_DNA"/>
</dbReference>
<dbReference type="SUPFAM" id="SSF56112">
    <property type="entry name" value="Protein kinase-like (PK-like)"/>
    <property type="match status" value="1"/>
</dbReference>
<dbReference type="SUPFAM" id="SSF53448">
    <property type="entry name" value="Nucleotide-diphospho-sugar transferases"/>
    <property type="match status" value="1"/>
</dbReference>
<dbReference type="InterPro" id="IPR029044">
    <property type="entry name" value="Nucleotide-diphossugar_trans"/>
</dbReference>
<name>A0A6C0EST7_9ZZZZ</name>
<reference evidence="1" key="1">
    <citation type="journal article" date="2020" name="Nature">
        <title>Giant virus diversity and host interactions through global metagenomics.</title>
        <authorList>
            <person name="Schulz F."/>
            <person name="Roux S."/>
            <person name="Paez-Espino D."/>
            <person name="Jungbluth S."/>
            <person name="Walsh D.A."/>
            <person name="Denef V.J."/>
            <person name="McMahon K.D."/>
            <person name="Konstantinidis K.T."/>
            <person name="Eloe-Fadrosh E.A."/>
            <person name="Kyrpides N.C."/>
            <person name="Woyke T."/>
        </authorList>
    </citation>
    <scope>NUCLEOTIDE SEQUENCE</scope>
    <source>
        <strain evidence="1">GVMAG-M-3300009159-65</strain>
    </source>
</reference>
<organism evidence="1">
    <name type="scientific">viral metagenome</name>
    <dbReference type="NCBI Taxonomy" id="1070528"/>
    <lineage>
        <taxon>unclassified sequences</taxon>
        <taxon>metagenomes</taxon>
        <taxon>organismal metagenomes</taxon>
    </lineage>
</organism>